<dbReference type="InterPro" id="IPR043502">
    <property type="entry name" value="DNA/RNA_pol_sf"/>
</dbReference>
<protein>
    <recommendedName>
        <fullName evidence="1">Reverse transcriptase domain-containing protein</fullName>
    </recommendedName>
</protein>
<evidence type="ECO:0000313" key="2">
    <source>
        <dbReference type="EMBL" id="CAL1356643.1"/>
    </source>
</evidence>
<dbReference type="Proteomes" id="UP001497516">
    <property type="component" value="Chromosome 1"/>
</dbReference>
<dbReference type="AlphaFoldDB" id="A0AAV2CJX4"/>
<accession>A0AAV2CJX4</accession>
<dbReference type="CDD" id="cd01650">
    <property type="entry name" value="RT_nLTR_like"/>
    <property type="match status" value="1"/>
</dbReference>
<gene>
    <name evidence="2" type="ORF">LTRI10_LOCUS4328</name>
</gene>
<dbReference type="PROSITE" id="PS50878">
    <property type="entry name" value="RT_POL"/>
    <property type="match status" value="1"/>
</dbReference>
<proteinExistence type="predicted"/>
<dbReference type="PANTHER" id="PTHR33116:SF86">
    <property type="entry name" value="REVERSE TRANSCRIPTASE DOMAIN-CONTAINING PROTEIN"/>
    <property type="match status" value="1"/>
</dbReference>
<dbReference type="SUPFAM" id="SSF56672">
    <property type="entry name" value="DNA/RNA polymerases"/>
    <property type="match status" value="1"/>
</dbReference>
<dbReference type="InterPro" id="IPR000477">
    <property type="entry name" value="RT_dom"/>
</dbReference>
<evidence type="ECO:0000313" key="3">
    <source>
        <dbReference type="Proteomes" id="UP001497516"/>
    </source>
</evidence>
<name>A0AAV2CJX4_9ROSI</name>
<keyword evidence="3" id="KW-1185">Reference proteome</keyword>
<dbReference type="EMBL" id="OZ034813">
    <property type="protein sequence ID" value="CAL1356643.1"/>
    <property type="molecule type" value="Genomic_DNA"/>
</dbReference>
<feature type="domain" description="Reverse transcriptase" evidence="1">
    <location>
        <begin position="89"/>
        <end position="368"/>
    </location>
</feature>
<organism evidence="2 3">
    <name type="scientific">Linum trigynum</name>
    <dbReference type="NCBI Taxonomy" id="586398"/>
    <lineage>
        <taxon>Eukaryota</taxon>
        <taxon>Viridiplantae</taxon>
        <taxon>Streptophyta</taxon>
        <taxon>Embryophyta</taxon>
        <taxon>Tracheophyta</taxon>
        <taxon>Spermatophyta</taxon>
        <taxon>Magnoliopsida</taxon>
        <taxon>eudicotyledons</taxon>
        <taxon>Gunneridae</taxon>
        <taxon>Pentapetalae</taxon>
        <taxon>rosids</taxon>
        <taxon>fabids</taxon>
        <taxon>Malpighiales</taxon>
        <taxon>Linaceae</taxon>
        <taxon>Linum</taxon>
    </lineage>
</organism>
<dbReference type="Pfam" id="PF00078">
    <property type="entry name" value="RVT_1"/>
    <property type="match status" value="1"/>
</dbReference>
<dbReference type="PANTHER" id="PTHR33116">
    <property type="entry name" value="REVERSE TRANSCRIPTASE ZINC-BINDING DOMAIN-CONTAINING PROTEIN-RELATED-RELATED"/>
    <property type="match status" value="1"/>
</dbReference>
<evidence type="ECO:0000259" key="1">
    <source>
        <dbReference type="PROSITE" id="PS50878"/>
    </source>
</evidence>
<sequence>MAVEFFDNLFTSENQVEDLDARVVALPIERLVTTKMNQALVAPVTPDEIRHTVFSIEPTQAPGSDGFTANLFLSFWDIVGPLVVEAVGSFFVNGKLLRSVNHTWITLIPKVEKVETMRQLRPISLCQVIYKIISKILANRLALVLPTVVSPEHNAFIKERQIVDNVLIGHEIMHYLKIKTKGYMALKVDMEKAYDRVEWPFLLSLLKRLGFGAQWVQWIHECISPSSFSIMMNGMPAGYFRPSRGLRQGDPLSPLLFVLCTEGLTALIKKAVLERRLTGVRVSPRAPRVSNLFFADDSYMLVQASMQQCENLLQVLGEYEELSGQRVNLDNSAVCFSRNVLHEDCVAMAARLGVGELGVQDKYIGLPTLISRPKSETFRFLEEKLLQKLQGWKQRHLSWAAKETLLKSVAAALPVYVMACFKLPVTLCRRLDKYIAHFWWGGSIDRVHWMSWRKLCRSKQEGGLGFRRFEQFNQALLAKVGWRIIQDPNSLLARIYKGKYFPN</sequence>
<reference evidence="2 3" key="1">
    <citation type="submission" date="2024-04" db="EMBL/GenBank/DDBJ databases">
        <authorList>
            <person name="Fracassetti M."/>
        </authorList>
    </citation>
    <scope>NUCLEOTIDE SEQUENCE [LARGE SCALE GENOMIC DNA]</scope>
</reference>